<proteinExistence type="predicted"/>
<evidence type="ECO:0000259" key="1">
    <source>
        <dbReference type="Pfam" id="PF21821"/>
    </source>
</evidence>
<organism evidence="2">
    <name type="scientific">uncultured Caudovirales phage</name>
    <dbReference type="NCBI Taxonomy" id="2100421"/>
    <lineage>
        <taxon>Viruses</taxon>
        <taxon>Duplodnaviria</taxon>
        <taxon>Heunggongvirae</taxon>
        <taxon>Uroviricota</taxon>
        <taxon>Caudoviricetes</taxon>
        <taxon>Peduoviridae</taxon>
        <taxon>Maltschvirus</taxon>
        <taxon>Maltschvirus maltsch</taxon>
    </lineage>
</organism>
<dbReference type="EMBL" id="LR796527">
    <property type="protein sequence ID" value="CAB4149506.1"/>
    <property type="molecule type" value="Genomic_DNA"/>
</dbReference>
<dbReference type="Pfam" id="PF21821">
    <property type="entry name" value="Dit_like"/>
    <property type="match status" value="1"/>
</dbReference>
<sequence length="175" mass="19132">MSFLSVPISLFPVKPVRKIGEIDVNVIISENANDKLTITKQPVQQGASITDHAYMEPTVFSCSILMKDNVLKSLSKIYQDFRDLQSSRVPFSIVTPKRIYSNMLISSLGQTTEKNTENCLAILLTCEEVIIVKVTTTQVPRVKQKNAAATGKTENVGKKSALQTLKEGIGGVFGG</sequence>
<dbReference type="InterPro" id="IPR048494">
    <property type="entry name" value="Dit-like_N"/>
</dbReference>
<evidence type="ECO:0000313" key="2">
    <source>
        <dbReference type="EMBL" id="CAB4149506.1"/>
    </source>
</evidence>
<protein>
    <recommendedName>
        <fullName evidence="1">Dit-like phage tail protein N-terminal domain-containing protein</fullName>
    </recommendedName>
</protein>
<feature type="domain" description="Dit-like phage tail protein N-terminal" evidence="1">
    <location>
        <begin position="25"/>
        <end position="140"/>
    </location>
</feature>
<gene>
    <name evidence="2" type="ORF">UFOVP558_4</name>
</gene>
<accession>A0A6J5MWK1</accession>
<reference evidence="2" key="1">
    <citation type="submission" date="2020-04" db="EMBL/GenBank/DDBJ databases">
        <authorList>
            <person name="Chiriac C."/>
            <person name="Salcher M."/>
            <person name="Ghai R."/>
            <person name="Kavagutti S V."/>
        </authorList>
    </citation>
    <scope>NUCLEOTIDE SEQUENCE</scope>
</reference>
<name>A0A6J5MWK1_9CAUD</name>